<feature type="compositionally biased region" description="Polar residues" evidence="1">
    <location>
        <begin position="63"/>
        <end position="73"/>
    </location>
</feature>
<organism evidence="2 3">
    <name type="scientific">Mycena maculata</name>
    <dbReference type="NCBI Taxonomy" id="230809"/>
    <lineage>
        <taxon>Eukaryota</taxon>
        <taxon>Fungi</taxon>
        <taxon>Dikarya</taxon>
        <taxon>Basidiomycota</taxon>
        <taxon>Agaricomycotina</taxon>
        <taxon>Agaricomycetes</taxon>
        <taxon>Agaricomycetidae</taxon>
        <taxon>Agaricales</taxon>
        <taxon>Marasmiineae</taxon>
        <taxon>Mycenaceae</taxon>
        <taxon>Mycena</taxon>
    </lineage>
</organism>
<keyword evidence="3" id="KW-1185">Reference proteome</keyword>
<name>A0AAD7MEH7_9AGAR</name>
<reference evidence="2" key="1">
    <citation type="submission" date="2023-03" db="EMBL/GenBank/DDBJ databases">
        <title>Massive genome expansion in bonnet fungi (Mycena s.s.) driven by repeated elements and novel gene families across ecological guilds.</title>
        <authorList>
            <consortium name="Lawrence Berkeley National Laboratory"/>
            <person name="Harder C.B."/>
            <person name="Miyauchi S."/>
            <person name="Viragh M."/>
            <person name="Kuo A."/>
            <person name="Thoen E."/>
            <person name="Andreopoulos B."/>
            <person name="Lu D."/>
            <person name="Skrede I."/>
            <person name="Drula E."/>
            <person name="Henrissat B."/>
            <person name="Morin E."/>
            <person name="Kohler A."/>
            <person name="Barry K."/>
            <person name="LaButti K."/>
            <person name="Morin E."/>
            <person name="Salamov A."/>
            <person name="Lipzen A."/>
            <person name="Mereny Z."/>
            <person name="Hegedus B."/>
            <person name="Baldrian P."/>
            <person name="Stursova M."/>
            <person name="Weitz H."/>
            <person name="Taylor A."/>
            <person name="Grigoriev I.V."/>
            <person name="Nagy L.G."/>
            <person name="Martin F."/>
            <person name="Kauserud H."/>
        </authorList>
    </citation>
    <scope>NUCLEOTIDE SEQUENCE</scope>
    <source>
        <strain evidence="2">CBHHK188m</strain>
    </source>
</reference>
<protein>
    <submittedName>
        <fullName evidence="2">Uncharacterized protein</fullName>
    </submittedName>
</protein>
<accession>A0AAD7MEH7</accession>
<proteinExistence type="predicted"/>
<dbReference type="EMBL" id="JARJLG010000388">
    <property type="protein sequence ID" value="KAJ7713656.1"/>
    <property type="molecule type" value="Genomic_DNA"/>
</dbReference>
<feature type="region of interest" description="Disordered" evidence="1">
    <location>
        <begin position="60"/>
        <end position="83"/>
    </location>
</feature>
<comment type="caution">
    <text evidence="2">The sequence shown here is derived from an EMBL/GenBank/DDBJ whole genome shotgun (WGS) entry which is preliminary data.</text>
</comment>
<dbReference type="Proteomes" id="UP001215280">
    <property type="component" value="Unassembled WGS sequence"/>
</dbReference>
<evidence type="ECO:0000256" key="1">
    <source>
        <dbReference type="SAM" id="MobiDB-lite"/>
    </source>
</evidence>
<dbReference type="AlphaFoldDB" id="A0AAD7MEH7"/>
<sequence length="284" mass="31962">MTPSYCEKGPGSIPGTRMRSKTQSKYKLFLLLRWNPVQNRLFHRVWYAVTVAFSVEHGRSRENSTGYRSSPPDNKSGVVHGAPSRWIQDCPYGRETEPAATHTEREFVAGYPGSPPTIDRAWCTAHRLHQYGDGGRIYKRQNQDIPALISAWGDGYCIECELRMDTGTPAGTFGPTRTRTRKNRTRARVGSKTRTGYPRVLFAPAGAVKCRLLGNLSTFTSRAICIILDLNALALIWAACCYQAIYPKWRKEAADMRLWVKCSRWCPCEKSCLAATEVAFVCIN</sequence>
<evidence type="ECO:0000313" key="3">
    <source>
        <dbReference type="Proteomes" id="UP001215280"/>
    </source>
</evidence>
<gene>
    <name evidence="2" type="ORF">DFH07DRAFT_785896</name>
</gene>
<evidence type="ECO:0000313" key="2">
    <source>
        <dbReference type="EMBL" id="KAJ7713656.1"/>
    </source>
</evidence>